<reference evidence="2" key="1">
    <citation type="journal article" date="2023" name="Plants (Basel)">
        <title>Genomic Analysis of Leptolyngbya boryana CZ1 Reveals Efficient Carbon Fixation Modules.</title>
        <authorList>
            <person name="Bai X."/>
            <person name="Wang H."/>
            <person name="Cheng W."/>
            <person name="Wang J."/>
            <person name="Ma M."/>
            <person name="Hu H."/>
            <person name="Song Z."/>
            <person name="Ma H."/>
            <person name="Fan Y."/>
            <person name="Du C."/>
            <person name="Xu J."/>
        </authorList>
    </citation>
    <scope>NUCLEOTIDE SEQUENCE</scope>
    <source>
        <strain evidence="2">CZ1</strain>
    </source>
</reference>
<sequence>MNHLPLVSVIIPVYNGEHFLAEAIQNLKRQHYPQLEIIVIDDGSTDKTAEIAAQFHADIRYIYQSNQGPAAARNHGINLAQGEVITFLDVDDLWADQVLIEFTSYLIAHPEVEIVQGLIQQMQLDPTRTDRYADAFKPIFEPYQFINLGSAIYRKSVFDKVGLFDPELRDNEDTDWFMRAWEQNIHKVVMPKVMLFYRQHGRNMVLQQTNLVHFGLLKIFKRHIARKRSQGTSSVSPSMHWLDYSGQSPI</sequence>
<dbReference type="PANTHER" id="PTHR43685">
    <property type="entry name" value="GLYCOSYLTRANSFERASE"/>
    <property type="match status" value="1"/>
</dbReference>
<reference evidence="2" key="2">
    <citation type="submission" date="2023-07" db="EMBL/GenBank/DDBJ databases">
        <authorList>
            <person name="Bai X.-H."/>
            <person name="Wang H.-H."/>
            <person name="Wang J."/>
            <person name="Ma M.-Y."/>
            <person name="Hu H.-H."/>
            <person name="Song Z.-L."/>
            <person name="Ma H.-G."/>
            <person name="Fan Y."/>
            <person name="Du C.-Y."/>
            <person name="Xu J.-C."/>
        </authorList>
    </citation>
    <scope>NUCLEOTIDE SEQUENCE</scope>
    <source>
        <strain evidence="2">CZ1</strain>
    </source>
</reference>
<protein>
    <submittedName>
        <fullName evidence="2">Glycosyltransferase</fullName>
        <ecNumber evidence="2">2.4.-.-</ecNumber>
    </submittedName>
</protein>
<gene>
    <name evidence="2" type="ORF">Q2T42_03920</name>
</gene>
<dbReference type="AlphaFoldDB" id="A0AA96WX13"/>
<dbReference type="GO" id="GO:0016757">
    <property type="term" value="F:glycosyltransferase activity"/>
    <property type="evidence" value="ECO:0007669"/>
    <property type="project" value="UniProtKB-KW"/>
</dbReference>
<accession>A0AA96WX13</accession>
<dbReference type="PANTHER" id="PTHR43685:SF2">
    <property type="entry name" value="GLYCOSYLTRANSFERASE 2-LIKE DOMAIN-CONTAINING PROTEIN"/>
    <property type="match status" value="1"/>
</dbReference>
<evidence type="ECO:0000259" key="1">
    <source>
        <dbReference type="Pfam" id="PF00535"/>
    </source>
</evidence>
<dbReference type="InterPro" id="IPR029044">
    <property type="entry name" value="Nucleotide-diphossugar_trans"/>
</dbReference>
<keyword evidence="2" id="KW-0328">Glycosyltransferase</keyword>
<dbReference type="InterPro" id="IPR001173">
    <property type="entry name" value="Glyco_trans_2-like"/>
</dbReference>
<dbReference type="EC" id="2.4.-.-" evidence="2"/>
<proteinExistence type="predicted"/>
<feature type="domain" description="Glycosyltransferase 2-like" evidence="1">
    <location>
        <begin position="8"/>
        <end position="153"/>
    </location>
</feature>
<dbReference type="InterPro" id="IPR050834">
    <property type="entry name" value="Glycosyltransf_2"/>
</dbReference>
<dbReference type="EMBL" id="CP130144">
    <property type="protein sequence ID" value="WNZ46986.1"/>
    <property type="molecule type" value="Genomic_DNA"/>
</dbReference>
<name>A0AA96WX13_LEPBY</name>
<keyword evidence="2" id="KW-0808">Transferase</keyword>
<dbReference type="Pfam" id="PF00535">
    <property type="entry name" value="Glycos_transf_2"/>
    <property type="match status" value="1"/>
</dbReference>
<dbReference type="SUPFAM" id="SSF53448">
    <property type="entry name" value="Nucleotide-diphospho-sugar transferases"/>
    <property type="match status" value="1"/>
</dbReference>
<organism evidence="2">
    <name type="scientific">Leptolyngbya boryana CZ1</name>
    <dbReference type="NCBI Taxonomy" id="3060204"/>
    <lineage>
        <taxon>Bacteria</taxon>
        <taxon>Bacillati</taxon>
        <taxon>Cyanobacteriota</taxon>
        <taxon>Cyanophyceae</taxon>
        <taxon>Leptolyngbyales</taxon>
        <taxon>Leptolyngbyaceae</taxon>
        <taxon>Leptolyngbya group</taxon>
        <taxon>Leptolyngbya</taxon>
    </lineage>
</organism>
<dbReference type="Gene3D" id="3.90.550.10">
    <property type="entry name" value="Spore Coat Polysaccharide Biosynthesis Protein SpsA, Chain A"/>
    <property type="match status" value="1"/>
</dbReference>
<dbReference type="RefSeq" id="WP_316427866.1">
    <property type="nucleotide sequence ID" value="NZ_CP130144.1"/>
</dbReference>
<evidence type="ECO:0000313" key="2">
    <source>
        <dbReference type="EMBL" id="WNZ46986.1"/>
    </source>
</evidence>